<sequence>MEAIFSCIWSLLTMAGWQQHDSINWATVPEFLKAESSSATQSCHLSPRPDSLSARGEAAALHPGASHQVSQTPGDIWIRCLWWEQRTQ</sequence>
<accession>A0A151MPD6</accession>
<dbReference type="EMBL" id="AKHW03005510">
    <property type="protein sequence ID" value="KYO26405.1"/>
    <property type="molecule type" value="Genomic_DNA"/>
</dbReference>
<dbReference type="Proteomes" id="UP000050525">
    <property type="component" value="Unassembled WGS sequence"/>
</dbReference>
<evidence type="ECO:0000313" key="2">
    <source>
        <dbReference type="EMBL" id="KYO26405.1"/>
    </source>
</evidence>
<keyword evidence="3" id="KW-1185">Reference proteome</keyword>
<evidence type="ECO:0000313" key="3">
    <source>
        <dbReference type="Proteomes" id="UP000050525"/>
    </source>
</evidence>
<reference evidence="2 3" key="1">
    <citation type="journal article" date="2012" name="Genome Biol.">
        <title>Sequencing three crocodilian genomes to illuminate the evolution of archosaurs and amniotes.</title>
        <authorList>
            <person name="St John J.A."/>
            <person name="Braun E.L."/>
            <person name="Isberg S.R."/>
            <person name="Miles L.G."/>
            <person name="Chong A.Y."/>
            <person name="Gongora J."/>
            <person name="Dalzell P."/>
            <person name="Moran C."/>
            <person name="Bed'hom B."/>
            <person name="Abzhanov A."/>
            <person name="Burgess S.C."/>
            <person name="Cooksey A.M."/>
            <person name="Castoe T.A."/>
            <person name="Crawford N.G."/>
            <person name="Densmore L.D."/>
            <person name="Drew J.C."/>
            <person name="Edwards S.V."/>
            <person name="Faircloth B.C."/>
            <person name="Fujita M.K."/>
            <person name="Greenwold M.J."/>
            <person name="Hoffmann F.G."/>
            <person name="Howard J.M."/>
            <person name="Iguchi T."/>
            <person name="Janes D.E."/>
            <person name="Khan S.Y."/>
            <person name="Kohno S."/>
            <person name="de Koning A.J."/>
            <person name="Lance S.L."/>
            <person name="McCarthy F.M."/>
            <person name="McCormack J.E."/>
            <person name="Merchant M.E."/>
            <person name="Peterson D.G."/>
            <person name="Pollock D.D."/>
            <person name="Pourmand N."/>
            <person name="Raney B.J."/>
            <person name="Roessler K.A."/>
            <person name="Sanford J.R."/>
            <person name="Sawyer R.H."/>
            <person name="Schmidt C.J."/>
            <person name="Triplett E.W."/>
            <person name="Tuberville T.D."/>
            <person name="Venegas-Anaya M."/>
            <person name="Howard J.T."/>
            <person name="Jarvis E.D."/>
            <person name="Guillette L.J.Jr."/>
            <person name="Glenn T.C."/>
            <person name="Green R.E."/>
            <person name="Ray D.A."/>
        </authorList>
    </citation>
    <scope>NUCLEOTIDE SEQUENCE [LARGE SCALE GENOMIC DNA]</scope>
    <source>
        <strain evidence="2">KSC_2009_1</strain>
    </source>
</reference>
<protein>
    <submittedName>
        <fullName evidence="2">Uncharacterized protein</fullName>
    </submittedName>
</protein>
<comment type="caution">
    <text evidence="2">The sequence shown here is derived from an EMBL/GenBank/DDBJ whole genome shotgun (WGS) entry which is preliminary data.</text>
</comment>
<organism evidence="2 3">
    <name type="scientific">Alligator mississippiensis</name>
    <name type="common">American alligator</name>
    <dbReference type="NCBI Taxonomy" id="8496"/>
    <lineage>
        <taxon>Eukaryota</taxon>
        <taxon>Metazoa</taxon>
        <taxon>Chordata</taxon>
        <taxon>Craniata</taxon>
        <taxon>Vertebrata</taxon>
        <taxon>Euteleostomi</taxon>
        <taxon>Archelosauria</taxon>
        <taxon>Archosauria</taxon>
        <taxon>Crocodylia</taxon>
        <taxon>Alligatoridae</taxon>
        <taxon>Alligatorinae</taxon>
        <taxon>Alligator</taxon>
    </lineage>
</organism>
<gene>
    <name evidence="2" type="ORF">Y1Q_0010381</name>
</gene>
<feature type="region of interest" description="Disordered" evidence="1">
    <location>
        <begin position="42"/>
        <end position="70"/>
    </location>
</feature>
<dbReference type="AlphaFoldDB" id="A0A151MPD6"/>
<proteinExistence type="predicted"/>
<name>A0A151MPD6_ALLMI</name>
<evidence type="ECO:0000256" key="1">
    <source>
        <dbReference type="SAM" id="MobiDB-lite"/>
    </source>
</evidence>